<dbReference type="PATRIC" id="fig|1217721.7.peg.2964"/>
<keyword evidence="3" id="KW-1185">Reference proteome</keyword>
<proteinExistence type="predicted"/>
<evidence type="ECO:0000313" key="2">
    <source>
        <dbReference type="EMBL" id="AIF48352.1"/>
    </source>
</evidence>
<dbReference type="AlphaFoldDB" id="A0A075K3R1"/>
<keyword evidence="1" id="KW-0472">Membrane</keyword>
<accession>A0A075K3R1</accession>
<dbReference type="KEGG" id="dja:HY57_14400"/>
<keyword evidence="1" id="KW-1133">Transmembrane helix</keyword>
<name>A0A075K3R1_9GAMM</name>
<evidence type="ECO:0000256" key="1">
    <source>
        <dbReference type="SAM" id="Phobius"/>
    </source>
</evidence>
<evidence type="ECO:0008006" key="4">
    <source>
        <dbReference type="Google" id="ProtNLM"/>
    </source>
</evidence>
<gene>
    <name evidence="2" type="ORF">HY57_14400</name>
</gene>
<evidence type="ECO:0000313" key="3">
    <source>
        <dbReference type="Proteomes" id="UP000027987"/>
    </source>
</evidence>
<protein>
    <recommendedName>
        <fullName evidence="4">DUF4845 domain-containing protein</fullName>
    </recommendedName>
</protein>
<dbReference type="Pfam" id="PF16137">
    <property type="entry name" value="DUF4845"/>
    <property type="match status" value="1"/>
</dbReference>
<dbReference type="EMBL" id="CP008884">
    <property type="protein sequence ID" value="AIF48352.1"/>
    <property type="molecule type" value="Genomic_DNA"/>
</dbReference>
<dbReference type="RefSeq" id="WP_019465932.1">
    <property type="nucleotide sequence ID" value="NZ_ALOY01000166.1"/>
</dbReference>
<dbReference type="STRING" id="1217721.HY57_14400"/>
<feature type="transmembrane region" description="Helical" evidence="1">
    <location>
        <begin position="6"/>
        <end position="28"/>
    </location>
</feature>
<organism evidence="2 3">
    <name type="scientific">Dyella japonica A8</name>
    <dbReference type="NCBI Taxonomy" id="1217721"/>
    <lineage>
        <taxon>Bacteria</taxon>
        <taxon>Pseudomonadati</taxon>
        <taxon>Pseudomonadota</taxon>
        <taxon>Gammaproteobacteria</taxon>
        <taxon>Lysobacterales</taxon>
        <taxon>Rhodanobacteraceae</taxon>
        <taxon>Dyella</taxon>
    </lineage>
</organism>
<dbReference type="InterPro" id="IPR032314">
    <property type="entry name" value="DUF4845"/>
</dbReference>
<dbReference type="Proteomes" id="UP000027987">
    <property type="component" value="Chromosome"/>
</dbReference>
<keyword evidence="1" id="KW-0812">Transmembrane</keyword>
<dbReference type="HOGENOM" id="CLU_149778_1_2_6"/>
<reference evidence="2 3" key="1">
    <citation type="submission" date="2014-07" db="EMBL/GenBank/DDBJ databases">
        <title>Complete Genome Sequence of Dyella japonica Strain A8 Isolated from Malaysian Tropical Soil.</title>
        <authorList>
            <person name="Hui R.K.H."/>
            <person name="Chen J.-W."/>
            <person name="Chan K.-G."/>
            <person name="Leung F.C.C."/>
        </authorList>
    </citation>
    <scope>NUCLEOTIDE SEQUENCE [LARGE SCALE GENOMIC DNA]</scope>
    <source>
        <strain evidence="2 3">A8</strain>
    </source>
</reference>
<dbReference type="OrthoDB" id="5734946at2"/>
<sequence>MKSKQTGITLVGFLIVLMVVGFFGFMAMKLVPAYTEYMGVTKAMEQMVTDGAGKSPDQVRKDLIKKLDFQYVSDDTITPADIAIKRSGNAAELSVSYDKRIPFMYNIDFLVHFEKSVVIQGAAEG</sequence>